<comment type="caution">
    <text evidence="5">The sequence shown here is derived from an EMBL/GenBank/DDBJ whole genome shotgun (WGS) entry which is preliminary data.</text>
</comment>
<evidence type="ECO:0000256" key="2">
    <source>
        <dbReference type="ARBA" id="ARBA00023125"/>
    </source>
</evidence>
<dbReference type="Pfam" id="PF12802">
    <property type="entry name" value="MarR_2"/>
    <property type="match status" value="1"/>
</dbReference>
<proteinExistence type="predicted"/>
<organism evidence="5 6">
    <name type="scientific">Actinomycetospora flava</name>
    <dbReference type="NCBI Taxonomy" id="3129232"/>
    <lineage>
        <taxon>Bacteria</taxon>
        <taxon>Bacillati</taxon>
        <taxon>Actinomycetota</taxon>
        <taxon>Actinomycetes</taxon>
        <taxon>Pseudonocardiales</taxon>
        <taxon>Pseudonocardiaceae</taxon>
        <taxon>Actinomycetospora</taxon>
    </lineage>
</organism>
<protein>
    <submittedName>
        <fullName evidence="5">MarR family winged helix-turn-helix transcriptional regulator</fullName>
    </submittedName>
</protein>
<dbReference type="InterPro" id="IPR039422">
    <property type="entry name" value="MarR/SlyA-like"/>
</dbReference>
<dbReference type="RefSeq" id="WP_337707220.1">
    <property type="nucleotide sequence ID" value="NZ_JBBEGM010000022.1"/>
</dbReference>
<dbReference type="InterPro" id="IPR000835">
    <property type="entry name" value="HTH_MarR-typ"/>
</dbReference>
<evidence type="ECO:0000256" key="1">
    <source>
        <dbReference type="ARBA" id="ARBA00023015"/>
    </source>
</evidence>
<dbReference type="PANTHER" id="PTHR33164">
    <property type="entry name" value="TRANSCRIPTIONAL REGULATOR, MARR FAMILY"/>
    <property type="match status" value="1"/>
</dbReference>
<keyword evidence="3" id="KW-0804">Transcription</keyword>
<evidence type="ECO:0000313" key="5">
    <source>
        <dbReference type="EMBL" id="MEJ2865844.1"/>
    </source>
</evidence>
<dbReference type="EMBL" id="JBBEGM010000022">
    <property type="protein sequence ID" value="MEJ2865844.1"/>
    <property type="molecule type" value="Genomic_DNA"/>
</dbReference>
<dbReference type="SUPFAM" id="SSF46785">
    <property type="entry name" value="Winged helix' DNA-binding domain"/>
    <property type="match status" value="1"/>
</dbReference>
<dbReference type="PANTHER" id="PTHR33164:SF43">
    <property type="entry name" value="HTH-TYPE TRANSCRIPTIONAL REPRESSOR YETL"/>
    <property type="match status" value="1"/>
</dbReference>
<feature type="domain" description="HTH marR-type" evidence="4">
    <location>
        <begin position="1"/>
        <end position="138"/>
    </location>
</feature>
<dbReference type="InterPro" id="IPR036388">
    <property type="entry name" value="WH-like_DNA-bd_sf"/>
</dbReference>
<sequence>MSDAREDAQRYEELFQAVYLLFHRRDGKRSELPNASRAVLTHLERTGPLTVTEAARHLDRAQSVVSEIVDGLERRGLLERERDPADRRRTLVWLTDDGLACLRRDRDVLGIDALADALARLDPADRAGLLTTTAALVAAVDTRDREDRP</sequence>
<reference evidence="5 6" key="1">
    <citation type="submission" date="2024-03" db="EMBL/GenBank/DDBJ databases">
        <title>Actinomycetospora sp. OC33-EN07, a novel actinomycete isolated from wild orchid (Aerides multiflora).</title>
        <authorList>
            <person name="Suriyachadkun C."/>
        </authorList>
    </citation>
    <scope>NUCLEOTIDE SEQUENCE [LARGE SCALE GENOMIC DNA]</scope>
    <source>
        <strain evidence="5 6">OC33-EN07</strain>
    </source>
</reference>
<dbReference type="SMART" id="SM00347">
    <property type="entry name" value="HTH_MARR"/>
    <property type="match status" value="1"/>
</dbReference>
<dbReference type="PROSITE" id="PS50995">
    <property type="entry name" value="HTH_MARR_2"/>
    <property type="match status" value="1"/>
</dbReference>
<keyword evidence="1" id="KW-0805">Transcription regulation</keyword>
<keyword evidence="2" id="KW-0238">DNA-binding</keyword>
<name>A0ABU8MFZ8_9PSEU</name>
<accession>A0ABU8MFZ8</accession>
<evidence type="ECO:0000313" key="6">
    <source>
        <dbReference type="Proteomes" id="UP001369736"/>
    </source>
</evidence>
<dbReference type="PROSITE" id="PS01117">
    <property type="entry name" value="HTH_MARR_1"/>
    <property type="match status" value="1"/>
</dbReference>
<evidence type="ECO:0000256" key="3">
    <source>
        <dbReference type="ARBA" id="ARBA00023163"/>
    </source>
</evidence>
<dbReference type="Proteomes" id="UP001369736">
    <property type="component" value="Unassembled WGS sequence"/>
</dbReference>
<keyword evidence="6" id="KW-1185">Reference proteome</keyword>
<dbReference type="Gene3D" id="1.10.10.10">
    <property type="entry name" value="Winged helix-like DNA-binding domain superfamily/Winged helix DNA-binding domain"/>
    <property type="match status" value="1"/>
</dbReference>
<dbReference type="InterPro" id="IPR036390">
    <property type="entry name" value="WH_DNA-bd_sf"/>
</dbReference>
<dbReference type="InterPro" id="IPR023187">
    <property type="entry name" value="Tscrpt_reg_MarR-type_CS"/>
</dbReference>
<evidence type="ECO:0000259" key="4">
    <source>
        <dbReference type="PROSITE" id="PS50995"/>
    </source>
</evidence>
<gene>
    <name evidence="5" type="ORF">WCD58_32130</name>
</gene>